<accession>A0A9D1SEH9</accession>
<dbReference type="SUPFAM" id="SSF47413">
    <property type="entry name" value="lambda repressor-like DNA-binding domains"/>
    <property type="match status" value="1"/>
</dbReference>
<evidence type="ECO:0000259" key="2">
    <source>
        <dbReference type="PROSITE" id="PS50943"/>
    </source>
</evidence>
<sequence length="118" mass="13842">MLKNLKKLRQERNISQQKLAEIVGVSQQSINKYENHNIEPDIQTLIMFADYFDTSIDYIVGYTSVERKVGYSDPIELNSEECDLVKWYRQLNRNEKKSIVMVIKNYLHIGHGSKNDSM</sequence>
<dbReference type="PANTHER" id="PTHR46558">
    <property type="entry name" value="TRACRIPTIONAL REGULATORY PROTEIN-RELATED-RELATED"/>
    <property type="match status" value="1"/>
</dbReference>
<evidence type="ECO:0000313" key="4">
    <source>
        <dbReference type="Proteomes" id="UP000824109"/>
    </source>
</evidence>
<dbReference type="AlphaFoldDB" id="A0A9D1SEH9"/>
<dbReference type="Pfam" id="PF01381">
    <property type="entry name" value="HTH_3"/>
    <property type="match status" value="1"/>
</dbReference>
<keyword evidence="1" id="KW-0238">DNA-binding</keyword>
<name>A0A9D1SEH9_9FIRM</name>
<feature type="domain" description="HTH cro/C1-type" evidence="2">
    <location>
        <begin position="5"/>
        <end position="59"/>
    </location>
</feature>
<evidence type="ECO:0000313" key="3">
    <source>
        <dbReference type="EMBL" id="HIU57155.1"/>
    </source>
</evidence>
<dbReference type="PROSITE" id="PS50943">
    <property type="entry name" value="HTH_CROC1"/>
    <property type="match status" value="1"/>
</dbReference>
<dbReference type="InterPro" id="IPR010982">
    <property type="entry name" value="Lambda_DNA-bd_dom_sf"/>
</dbReference>
<dbReference type="EMBL" id="DVNB01000051">
    <property type="protein sequence ID" value="HIU57155.1"/>
    <property type="molecule type" value="Genomic_DNA"/>
</dbReference>
<organism evidence="3 4">
    <name type="scientific">Candidatus Ornithomonoglobus merdipullorum</name>
    <dbReference type="NCBI Taxonomy" id="2840895"/>
    <lineage>
        <taxon>Bacteria</taxon>
        <taxon>Bacillati</taxon>
        <taxon>Bacillota</taxon>
        <taxon>Clostridia</taxon>
        <taxon>Candidatus Ornithomonoglobus</taxon>
    </lineage>
</organism>
<protein>
    <submittedName>
        <fullName evidence="3">Helix-turn-helix transcriptional regulator</fullName>
    </submittedName>
</protein>
<dbReference type="CDD" id="cd00093">
    <property type="entry name" value="HTH_XRE"/>
    <property type="match status" value="1"/>
</dbReference>
<proteinExistence type="predicted"/>
<dbReference type="InterPro" id="IPR001387">
    <property type="entry name" value="Cro/C1-type_HTH"/>
</dbReference>
<dbReference type="Proteomes" id="UP000824109">
    <property type="component" value="Unassembled WGS sequence"/>
</dbReference>
<dbReference type="SMART" id="SM00530">
    <property type="entry name" value="HTH_XRE"/>
    <property type="match status" value="1"/>
</dbReference>
<dbReference type="GO" id="GO:0003677">
    <property type="term" value="F:DNA binding"/>
    <property type="evidence" value="ECO:0007669"/>
    <property type="project" value="UniProtKB-KW"/>
</dbReference>
<gene>
    <name evidence="3" type="ORF">IAA61_05000</name>
</gene>
<reference evidence="3" key="2">
    <citation type="journal article" date="2021" name="PeerJ">
        <title>Extensive microbial diversity within the chicken gut microbiome revealed by metagenomics and culture.</title>
        <authorList>
            <person name="Gilroy R."/>
            <person name="Ravi A."/>
            <person name="Getino M."/>
            <person name="Pursley I."/>
            <person name="Horton D.L."/>
            <person name="Alikhan N.F."/>
            <person name="Baker D."/>
            <person name="Gharbi K."/>
            <person name="Hall N."/>
            <person name="Watson M."/>
            <person name="Adriaenssens E.M."/>
            <person name="Foster-Nyarko E."/>
            <person name="Jarju S."/>
            <person name="Secka A."/>
            <person name="Antonio M."/>
            <person name="Oren A."/>
            <person name="Chaudhuri R.R."/>
            <person name="La Ragione R."/>
            <person name="Hildebrand F."/>
            <person name="Pallen M.J."/>
        </authorList>
    </citation>
    <scope>NUCLEOTIDE SEQUENCE</scope>
    <source>
        <strain evidence="3">USAMLcec3-3695</strain>
    </source>
</reference>
<reference evidence="3" key="1">
    <citation type="submission" date="2020-10" db="EMBL/GenBank/DDBJ databases">
        <authorList>
            <person name="Gilroy R."/>
        </authorList>
    </citation>
    <scope>NUCLEOTIDE SEQUENCE</scope>
    <source>
        <strain evidence="3">USAMLcec3-3695</strain>
    </source>
</reference>
<evidence type="ECO:0000256" key="1">
    <source>
        <dbReference type="ARBA" id="ARBA00023125"/>
    </source>
</evidence>
<dbReference type="PANTHER" id="PTHR46558:SF11">
    <property type="entry name" value="HTH-TYPE TRANSCRIPTIONAL REGULATOR XRE"/>
    <property type="match status" value="1"/>
</dbReference>
<dbReference type="Gene3D" id="1.10.260.40">
    <property type="entry name" value="lambda repressor-like DNA-binding domains"/>
    <property type="match status" value="1"/>
</dbReference>
<comment type="caution">
    <text evidence="3">The sequence shown here is derived from an EMBL/GenBank/DDBJ whole genome shotgun (WGS) entry which is preliminary data.</text>
</comment>